<keyword evidence="4" id="KW-1185">Reference proteome</keyword>
<dbReference type="SUPFAM" id="SSF54523">
    <property type="entry name" value="Pili subunits"/>
    <property type="match status" value="1"/>
</dbReference>
<feature type="domain" description="DUF1559" evidence="2">
    <location>
        <begin position="38"/>
        <end position="329"/>
    </location>
</feature>
<evidence type="ECO:0000313" key="4">
    <source>
        <dbReference type="Proteomes" id="UP000503447"/>
    </source>
</evidence>
<name>A0A6M5YWV4_9BACT</name>
<proteinExistence type="predicted"/>
<dbReference type="Proteomes" id="UP000503447">
    <property type="component" value="Chromosome"/>
</dbReference>
<reference evidence="4" key="1">
    <citation type="submission" date="2020-05" db="EMBL/GenBank/DDBJ databases">
        <title>Frigoriglobus tundricola gen. nov., sp. nov., a psychrotolerant cellulolytic planctomycete of the family Gemmataceae with two divergent copies of 16S rRNA gene.</title>
        <authorList>
            <person name="Kulichevskaya I.S."/>
            <person name="Ivanova A.A."/>
            <person name="Naumoff D.G."/>
            <person name="Beletsky A.V."/>
            <person name="Rijpstra W.I.C."/>
            <person name="Sinninghe Damste J.S."/>
            <person name="Mardanov A.V."/>
            <person name="Ravin N.V."/>
            <person name="Dedysh S.N."/>
        </authorList>
    </citation>
    <scope>NUCLEOTIDE SEQUENCE [LARGE SCALE GENOMIC DNA]</scope>
    <source>
        <strain evidence="4">PL17</strain>
    </source>
</reference>
<evidence type="ECO:0000256" key="1">
    <source>
        <dbReference type="SAM" id="Phobius"/>
    </source>
</evidence>
<dbReference type="InterPro" id="IPR012902">
    <property type="entry name" value="N_methyl_site"/>
</dbReference>
<dbReference type="InterPro" id="IPR045584">
    <property type="entry name" value="Pilin-like"/>
</dbReference>
<keyword evidence="1" id="KW-1133">Transmembrane helix</keyword>
<accession>A0A6M5YWV4</accession>
<dbReference type="PROSITE" id="PS00409">
    <property type="entry name" value="PROKAR_NTER_METHYL"/>
    <property type="match status" value="1"/>
</dbReference>
<sequence>MPWMRRVPIRPRGFTLIELLVVIAIIAVLIGLLLPAVQKVRDAAARAQGMNNLKQLGLATQTYHDTYNCFPPACGWAGNKQPTGTPSASSASNPFGIAGGVDGTAFFHLFPFIEQNNLFQSRTGAFSQQTTDYSAGTTTTVYFVNATYADTSASTYTGSGYDYNAPTVRVLIAPNDISAYEPSPAVSYVVNADVFNGTLNILGITDGTSNTIGFAEGYGYCYSQGATTTSQTGTTSTYTSTSGNRLGYWSMNAEDVSQYTEAYSYSSGGITYSYTYTVNNGAPYVRRVAGKTFESKPTAYTCDPAIPQSHSPGAILVGLMDGSVRGISKGVSGPSWEAAMTPSAGDIVGDL</sequence>
<dbReference type="Pfam" id="PF07963">
    <property type="entry name" value="N_methyl"/>
    <property type="match status" value="1"/>
</dbReference>
<feature type="transmembrane region" description="Helical" evidence="1">
    <location>
        <begin position="12"/>
        <end position="34"/>
    </location>
</feature>
<evidence type="ECO:0000313" key="3">
    <source>
        <dbReference type="EMBL" id="QJW97693.1"/>
    </source>
</evidence>
<keyword evidence="1" id="KW-0472">Membrane</keyword>
<evidence type="ECO:0000259" key="2">
    <source>
        <dbReference type="Pfam" id="PF07596"/>
    </source>
</evidence>
<dbReference type="AlphaFoldDB" id="A0A6M5YWV4"/>
<dbReference type="Pfam" id="PF07596">
    <property type="entry name" value="SBP_bac_10"/>
    <property type="match status" value="1"/>
</dbReference>
<dbReference type="PANTHER" id="PTHR30093">
    <property type="entry name" value="GENERAL SECRETION PATHWAY PROTEIN G"/>
    <property type="match status" value="1"/>
</dbReference>
<gene>
    <name evidence="3" type="ORF">FTUN_5270</name>
</gene>
<organism evidence="3 4">
    <name type="scientific">Frigoriglobus tundricola</name>
    <dbReference type="NCBI Taxonomy" id="2774151"/>
    <lineage>
        <taxon>Bacteria</taxon>
        <taxon>Pseudomonadati</taxon>
        <taxon>Planctomycetota</taxon>
        <taxon>Planctomycetia</taxon>
        <taxon>Gemmatales</taxon>
        <taxon>Gemmataceae</taxon>
        <taxon>Frigoriglobus</taxon>
    </lineage>
</organism>
<protein>
    <recommendedName>
        <fullName evidence="2">DUF1559 domain-containing protein</fullName>
    </recommendedName>
</protein>
<dbReference type="Gene3D" id="3.30.700.10">
    <property type="entry name" value="Glycoprotein, Type 4 Pilin"/>
    <property type="match status" value="1"/>
</dbReference>
<dbReference type="NCBIfam" id="TIGR02532">
    <property type="entry name" value="IV_pilin_GFxxxE"/>
    <property type="match status" value="1"/>
</dbReference>
<dbReference type="PANTHER" id="PTHR30093:SF2">
    <property type="entry name" value="TYPE II SECRETION SYSTEM PROTEIN H"/>
    <property type="match status" value="1"/>
</dbReference>
<keyword evidence="1" id="KW-0812">Transmembrane</keyword>
<dbReference type="InterPro" id="IPR011453">
    <property type="entry name" value="DUF1559"/>
</dbReference>
<dbReference type="EMBL" id="CP053452">
    <property type="protein sequence ID" value="QJW97693.1"/>
    <property type="molecule type" value="Genomic_DNA"/>
</dbReference>
<dbReference type="KEGG" id="ftj:FTUN_5270"/>